<dbReference type="KEGG" id="lxy:O159_16600"/>
<dbReference type="RefSeq" id="WP_021755173.1">
    <property type="nucleotide sequence ID" value="NC_022438.1"/>
</dbReference>
<sequence length="116" mass="12854">MASRVRIKPGLLKRLRDIREIPSEDHQARLMGFDRTTLRRIDAGGVPSAAFMAAMWETFGLGLGEAFEFVENESLCKTERDVETGMVATELGMTASEIVARAERATGEYVRTEMAA</sequence>
<dbReference type="OrthoDB" id="5123161at2"/>
<dbReference type="InterPro" id="IPR010982">
    <property type="entry name" value="Lambda_DNA-bd_dom_sf"/>
</dbReference>
<dbReference type="SUPFAM" id="SSF47413">
    <property type="entry name" value="lambda repressor-like DNA-binding domains"/>
    <property type="match status" value="1"/>
</dbReference>
<keyword evidence="2" id="KW-1185">Reference proteome</keyword>
<accession>U3PA41</accession>
<dbReference type="AlphaFoldDB" id="U3PA41"/>
<reference evidence="1 2" key="1">
    <citation type="journal article" date="2013" name="Genome Announc.">
        <title>Complete Genome Sequence of Leifsonia xyli subsp. cynodontis Strain DSM46306, a Gram-Positive Bacterial Pathogen of Grasses.</title>
        <authorList>
            <person name="Monteiro-Vitorello C.B."/>
            <person name="Zerillo M.M."/>
            <person name="Van Sluys M.A."/>
            <person name="Camargo L.E."/>
            <person name="Kitajima J.P."/>
        </authorList>
    </citation>
    <scope>NUCLEOTIDE SEQUENCE [LARGE SCALE GENOMIC DNA]</scope>
    <source>
        <strain evidence="1 2">DSM 46306</strain>
    </source>
</reference>
<protein>
    <submittedName>
        <fullName evidence="1">Uncharacterized protein</fullName>
    </submittedName>
</protein>
<dbReference type="Proteomes" id="UP000016743">
    <property type="component" value="Chromosome"/>
</dbReference>
<dbReference type="eggNOG" id="ENOG5031Y1S">
    <property type="taxonomic scope" value="Bacteria"/>
</dbReference>
<name>U3PA41_LEIXC</name>
<evidence type="ECO:0000313" key="2">
    <source>
        <dbReference type="Proteomes" id="UP000016743"/>
    </source>
</evidence>
<dbReference type="GO" id="GO:0003677">
    <property type="term" value="F:DNA binding"/>
    <property type="evidence" value="ECO:0007669"/>
    <property type="project" value="InterPro"/>
</dbReference>
<evidence type="ECO:0000313" key="1">
    <source>
        <dbReference type="EMBL" id="AGW41707.1"/>
    </source>
</evidence>
<organism evidence="1 2">
    <name type="scientific">Leifsonia xyli subsp. cynodontis DSM 46306</name>
    <dbReference type="NCBI Taxonomy" id="1389489"/>
    <lineage>
        <taxon>Bacteria</taxon>
        <taxon>Bacillati</taxon>
        <taxon>Actinomycetota</taxon>
        <taxon>Actinomycetes</taxon>
        <taxon>Micrococcales</taxon>
        <taxon>Microbacteriaceae</taxon>
        <taxon>Leifsonia</taxon>
    </lineage>
</organism>
<dbReference type="HOGENOM" id="CLU_2093799_0_0_11"/>
<dbReference type="EMBL" id="CP006734">
    <property type="protein sequence ID" value="AGW41707.1"/>
    <property type="molecule type" value="Genomic_DNA"/>
</dbReference>
<proteinExistence type="predicted"/>
<dbReference type="PATRIC" id="fig|1389489.3.peg.1600"/>
<gene>
    <name evidence="1" type="ORF">O159_16600</name>
</gene>